<feature type="region of interest" description="Disordered" evidence="1">
    <location>
        <begin position="80"/>
        <end position="125"/>
    </location>
</feature>
<gene>
    <name evidence="2" type="ORF">HYFRA_00008335</name>
</gene>
<feature type="compositionally biased region" description="Basic and acidic residues" evidence="1">
    <location>
        <begin position="80"/>
        <end position="105"/>
    </location>
</feature>
<dbReference type="Proteomes" id="UP000696280">
    <property type="component" value="Unassembled WGS sequence"/>
</dbReference>
<reference evidence="2" key="1">
    <citation type="submission" date="2021-07" db="EMBL/GenBank/DDBJ databases">
        <authorList>
            <person name="Durling M."/>
        </authorList>
    </citation>
    <scope>NUCLEOTIDE SEQUENCE</scope>
</reference>
<accession>A0A9N9KNB5</accession>
<evidence type="ECO:0000256" key="1">
    <source>
        <dbReference type="SAM" id="MobiDB-lite"/>
    </source>
</evidence>
<comment type="caution">
    <text evidence="2">The sequence shown here is derived from an EMBL/GenBank/DDBJ whole genome shotgun (WGS) entry which is preliminary data.</text>
</comment>
<proteinExistence type="predicted"/>
<evidence type="ECO:0000313" key="3">
    <source>
        <dbReference type="Proteomes" id="UP000696280"/>
    </source>
</evidence>
<evidence type="ECO:0000313" key="2">
    <source>
        <dbReference type="EMBL" id="CAG8950101.1"/>
    </source>
</evidence>
<dbReference type="AlphaFoldDB" id="A0A9N9KNB5"/>
<keyword evidence="3" id="KW-1185">Reference proteome</keyword>
<protein>
    <submittedName>
        <fullName evidence="2">Uncharacterized protein</fullName>
    </submittedName>
</protein>
<organism evidence="2 3">
    <name type="scientific">Hymenoscyphus fraxineus</name>
    <dbReference type="NCBI Taxonomy" id="746836"/>
    <lineage>
        <taxon>Eukaryota</taxon>
        <taxon>Fungi</taxon>
        <taxon>Dikarya</taxon>
        <taxon>Ascomycota</taxon>
        <taxon>Pezizomycotina</taxon>
        <taxon>Leotiomycetes</taxon>
        <taxon>Helotiales</taxon>
        <taxon>Helotiaceae</taxon>
        <taxon>Hymenoscyphus</taxon>
    </lineage>
</organism>
<dbReference type="EMBL" id="CAJVRL010000035">
    <property type="protein sequence ID" value="CAG8950101.1"/>
    <property type="molecule type" value="Genomic_DNA"/>
</dbReference>
<name>A0A9N9KNB5_9HELO</name>
<dbReference type="OrthoDB" id="10319145at2759"/>
<sequence>MQIAPVLMTMGYLATMAAARLRTAFTEDNGHSFPANGFIKGEGGEQLPCTKNVFCGSAYASKPGGEFYIQRQCEEVFLPESRETAPTREGPQEAECKARDSEEKGTSFYLIEEQASETKQSRQQK</sequence>